<gene>
    <name evidence="3" type="ORF">MCOR_42352</name>
</gene>
<dbReference type="GO" id="GO:0051607">
    <property type="term" value="P:defense response to virus"/>
    <property type="evidence" value="ECO:0007669"/>
    <property type="project" value="TreeGrafter"/>
</dbReference>
<evidence type="ECO:0000256" key="1">
    <source>
        <dbReference type="ARBA" id="ARBA00009526"/>
    </source>
</evidence>
<dbReference type="Proteomes" id="UP000507470">
    <property type="component" value="Unassembled WGS sequence"/>
</dbReference>
<keyword evidence="3" id="KW-0548">Nucleotidyltransferase</keyword>
<dbReference type="AlphaFoldDB" id="A0A6J8DNB9"/>
<dbReference type="Pfam" id="PF10421">
    <property type="entry name" value="OAS1_C"/>
    <property type="match status" value="1"/>
</dbReference>
<dbReference type="InterPro" id="IPR018952">
    <property type="entry name" value="2-5-oligoAdlate_synth_1_dom2/C"/>
</dbReference>
<dbReference type="EC" id="2.7.7.84" evidence="3"/>
<evidence type="ECO:0000313" key="4">
    <source>
        <dbReference type="Proteomes" id="UP000507470"/>
    </source>
</evidence>
<comment type="similarity">
    <text evidence="1">Belongs to the 2-5A synthase family.</text>
</comment>
<accession>A0A6J8DNB9</accession>
<dbReference type="Gene3D" id="1.10.1410.20">
    <property type="entry name" value="2'-5'-oligoadenylate synthetase 1, domain 2"/>
    <property type="match status" value="1"/>
</dbReference>
<dbReference type="PANTHER" id="PTHR11258">
    <property type="entry name" value="2-5 OLIGOADENYLATE SYNTHETASE"/>
    <property type="match status" value="1"/>
</dbReference>
<dbReference type="EMBL" id="CACVKT020007621">
    <property type="protein sequence ID" value="CAC5409021.1"/>
    <property type="molecule type" value="Genomic_DNA"/>
</dbReference>
<dbReference type="GO" id="GO:0001730">
    <property type="term" value="F:2'-5'-oligoadenylate synthetase activity"/>
    <property type="evidence" value="ECO:0007669"/>
    <property type="project" value="UniProtKB-EC"/>
</dbReference>
<dbReference type="GO" id="GO:0005654">
    <property type="term" value="C:nucleoplasm"/>
    <property type="evidence" value="ECO:0007669"/>
    <property type="project" value="TreeGrafter"/>
</dbReference>
<dbReference type="GO" id="GO:0045071">
    <property type="term" value="P:negative regulation of viral genome replication"/>
    <property type="evidence" value="ECO:0007669"/>
    <property type="project" value="TreeGrafter"/>
</dbReference>
<protein>
    <submittedName>
        <fullName evidence="3">OAS</fullName>
        <ecNumber evidence="3">2.7.7.84</ecNumber>
    </submittedName>
</protein>
<dbReference type="InterPro" id="IPR043519">
    <property type="entry name" value="NT_sf"/>
</dbReference>
<evidence type="ECO:0000259" key="2">
    <source>
        <dbReference type="Pfam" id="PF10421"/>
    </source>
</evidence>
<reference evidence="3 4" key="1">
    <citation type="submission" date="2020-06" db="EMBL/GenBank/DDBJ databases">
        <authorList>
            <person name="Li R."/>
            <person name="Bekaert M."/>
        </authorList>
    </citation>
    <scope>NUCLEOTIDE SEQUENCE [LARGE SCALE GENOMIC DNA]</scope>
    <source>
        <strain evidence="4">wild</strain>
    </source>
</reference>
<dbReference type="PANTHER" id="PTHR11258:SF7">
    <property type="entry name" value="2'-5'-OLIGOADENYLATE SYNTHASE-LIKE PROTEIN 2"/>
    <property type="match status" value="1"/>
</dbReference>
<dbReference type="OrthoDB" id="415134at2759"/>
<dbReference type="SUPFAM" id="SSF81631">
    <property type="entry name" value="PAP/OAS1 substrate-binding domain"/>
    <property type="match status" value="1"/>
</dbReference>
<dbReference type="GO" id="GO:0016020">
    <property type="term" value="C:membrane"/>
    <property type="evidence" value="ECO:0007669"/>
    <property type="project" value="TreeGrafter"/>
</dbReference>
<organism evidence="3 4">
    <name type="scientific">Mytilus coruscus</name>
    <name type="common">Sea mussel</name>
    <dbReference type="NCBI Taxonomy" id="42192"/>
    <lineage>
        <taxon>Eukaryota</taxon>
        <taxon>Metazoa</taxon>
        <taxon>Spiralia</taxon>
        <taxon>Lophotrochozoa</taxon>
        <taxon>Mollusca</taxon>
        <taxon>Bivalvia</taxon>
        <taxon>Autobranchia</taxon>
        <taxon>Pteriomorphia</taxon>
        <taxon>Mytilida</taxon>
        <taxon>Mytiloidea</taxon>
        <taxon>Mytilidae</taxon>
        <taxon>Mytilinae</taxon>
        <taxon>Mytilus</taxon>
    </lineage>
</organism>
<dbReference type="SUPFAM" id="SSF81301">
    <property type="entry name" value="Nucleotidyltransferase"/>
    <property type="match status" value="1"/>
</dbReference>
<dbReference type="GO" id="GO:0003725">
    <property type="term" value="F:double-stranded RNA binding"/>
    <property type="evidence" value="ECO:0007669"/>
    <property type="project" value="TreeGrafter"/>
</dbReference>
<keyword evidence="3" id="KW-0808">Transferase</keyword>
<dbReference type="PROSITE" id="PS50152">
    <property type="entry name" value="25A_SYNTH_3"/>
    <property type="match status" value="1"/>
</dbReference>
<name>A0A6J8DNB9_MYTCO</name>
<keyword evidence="4" id="KW-1185">Reference proteome</keyword>
<feature type="domain" description="2'-5'-oligoadenylate synthetase 1" evidence="2">
    <location>
        <begin position="122"/>
        <end position="226"/>
    </location>
</feature>
<proteinExistence type="inferred from homology"/>
<dbReference type="GO" id="GO:0005524">
    <property type="term" value="F:ATP binding"/>
    <property type="evidence" value="ECO:0007669"/>
    <property type="project" value="UniProtKB-KW"/>
</dbReference>
<dbReference type="GO" id="GO:0005829">
    <property type="term" value="C:cytosol"/>
    <property type="evidence" value="ECO:0007669"/>
    <property type="project" value="TreeGrafter"/>
</dbReference>
<dbReference type="Pfam" id="PF18144">
    <property type="entry name" value="SMODS"/>
    <property type="match status" value="1"/>
</dbReference>
<evidence type="ECO:0000313" key="3">
    <source>
        <dbReference type="EMBL" id="CAC5409021.1"/>
    </source>
</evidence>
<dbReference type="Gene3D" id="3.30.460.10">
    <property type="entry name" value="Beta Polymerase, domain 2"/>
    <property type="match status" value="1"/>
</dbReference>
<sequence>MTIDAKHSTQSPLYNVSQSSLDMFVKDELEPDTEYNDNCCTVVDRLCNFMKNNFPAKLRPAQIIKGGSLGKGTAVKGKSDVDLVVFLPFDSIQLLQNDMDTVLDDMKTSCMSGNVPLRESTGNRRLPTSYPLEVITISQWLRECRLENFDLRKGFYNVLKALVNYRKLAYVCEDNYSSSDVKKSLKQIWHVMDPANPFNNLMRRFNCWKEVKTIATISLNKPLLNDLSGDVGWI</sequence>